<dbReference type="RefSeq" id="WP_090944071.1">
    <property type="nucleotide sequence ID" value="NZ_FOTS01000076.1"/>
</dbReference>
<dbReference type="InterPro" id="IPR011335">
    <property type="entry name" value="Restrct_endonuc-II-like"/>
</dbReference>
<gene>
    <name evidence="1" type="ORF">SAMN04490355_107617</name>
</gene>
<dbReference type="AlphaFoldDB" id="A0A1I4PXJ3"/>
<name>A0A1I4PXJ3_9FIRM</name>
<sequence length="292" mass="34502">MDGVNKLTYELSHTARIMEQFNDAFKWIKDKNLKIELSRYSRYKRYIDDFYNKGNPEDILDLEAKFAKLNEAAQECIQMVQVYEAFKEVESNSLDERIEKIVSGQDFYNSVNRDDQPRDFLYELLVAAMFKKNGYEIDFEQLTDVVAKKNNKTIYIECKRIKSDSKLEQNFSKACKQLNQIDKTENTYRLVFIDVYNCFADKLKDYEYNDVFEITKEVKRVMAEHFGKPNNRLINRILDENIDNILGVVFTCTRCLWLSKVSPQFYIEKKVITPSKISDENFQALNKILSAE</sequence>
<organism evidence="1 2">
    <name type="scientific">Pelosinus propionicus DSM 13327</name>
    <dbReference type="NCBI Taxonomy" id="1123291"/>
    <lineage>
        <taxon>Bacteria</taxon>
        <taxon>Bacillati</taxon>
        <taxon>Bacillota</taxon>
        <taxon>Negativicutes</taxon>
        <taxon>Selenomonadales</taxon>
        <taxon>Sporomusaceae</taxon>
        <taxon>Pelosinus</taxon>
    </lineage>
</organism>
<keyword evidence="2" id="KW-1185">Reference proteome</keyword>
<dbReference type="Proteomes" id="UP000199520">
    <property type="component" value="Unassembled WGS sequence"/>
</dbReference>
<dbReference type="EMBL" id="FOTS01000076">
    <property type="protein sequence ID" value="SFM32542.1"/>
    <property type="molecule type" value="Genomic_DNA"/>
</dbReference>
<evidence type="ECO:0000313" key="2">
    <source>
        <dbReference type="Proteomes" id="UP000199520"/>
    </source>
</evidence>
<evidence type="ECO:0000313" key="1">
    <source>
        <dbReference type="EMBL" id="SFM32542.1"/>
    </source>
</evidence>
<proteinExistence type="predicted"/>
<dbReference type="SUPFAM" id="SSF52980">
    <property type="entry name" value="Restriction endonuclease-like"/>
    <property type="match status" value="1"/>
</dbReference>
<accession>A0A1I4PXJ3</accession>
<reference evidence="2" key="1">
    <citation type="submission" date="2016-10" db="EMBL/GenBank/DDBJ databases">
        <authorList>
            <person name="Varghese N."/>
            <person name="Submissions S."/>
        </authorList>
    </citation>
    <scope>NUCLEOTIDE SEQUENCE [LARGE SCALE GENOMIC DNA]</scope>
    <source>
        <strain evidence="2">DSM 13327</strain>
    </source>
</reference>
<protein>
    <submittedName>
        <fullName evidence="1">Uncharacterized protein</fullName>
    </submittedName>
</protein>
<dbReference type="OrthoDB" id="5918331at2"/>